<evidence type="ECO:0000256" key="1">
    <source>
        <dbReference type="SAM" id="MobiDB-lite"/>
    </source>
</evidence>
<dbReference type="EMBL" id="BDSP01000072">
    <property type="protein sequence ID" value="GAX13731.1"/>
    <property type="molecule type" value="Genomic_DNA"/>
</dbReference>
<evidence type="ECO:0000313" key="2">
    <source>
        <dbReference type="EMBL" id="GAX13731.1"/>
    </source>
</evidence>
<sequence length="90" mass="10306">MDVFERVPEEVCVENRWYDEDVDIYAKVPESDSSMEVEADCTVALDEIIVMLDDALLRRIKKPNDIRVYSKQMTKGKPKPTKGSVQVLAD</sequence>
<name>A0A1Z5JIZ5_FISSO</name>
<keyword evidence="3" id="KW-1185">Reference proteome</keyword>
<comment type="caution">
    <text evidence="2">The sequence shown here is derived from an EMBL/GenBank/DDBJ whole genome shotgun (WGS) entry which is preliminary data.</text>
</comment>
<organism evidence="2 3">
    <name type="scientific">Fistulifera solaris</name>
    <name type="common">Oleaginous diatom</name>
    <dbReference type="NCBI Taxonomy" id="1519565"/>
    <lineage>
        <taxon>Eukaryota</taxon>
        <taxon>Sar</taxon>
        <taxon>Stramenopiles</taxon>
        <taxon>Ochrophyta</taxon>
        <taxon>Bacillariophyta</taxon>
        <taxon>Bacillariophyceae</taxon>
        <taxon>Bacillariophycidae</taxon>
        <taxon>Naviculales</taxon>
        <taxon>Naviculaceae</taxon>
        <taxon>Fistulifera</taxon>
    </lineage>
</organism>
<dbReference type="Proteomes" id="UP000198406">
    <property type="component" value="Unassembled WGS sequence"/>
</dbReference>
<dbReference type="InParanoid" id="A0A1Z5JIZ5"/>
<proteinExistence type="predicted"/>
<reference evidence="2 3" key="1">
    <citation type="journal article" date="2015" name="Plant Cell">
        <title>Oil accumulation by the oleaginous diatom Fistulifera solaris as revealed by the genome and transcriptome.</title>
        <authorList>
            <person name="Tanaka T."/>
            <person name="Maeda Y."/>
            <person name="Veluchamy A."/>
            <person name="Tanaka M."/>
            <person name="Abida H."/>
            <person name="Marechal E."/>
            <person name="Bowler C."/>
            <person name="Muto M."/>
            <person name="Sunaga Y."/>
            <person name="Tanaka M."/>
            <person name="Yoshino T."/>
            <person name="Taniguchi T."/>
            <person name="Fukuda Y."/>
            <person name="Nemoto M."/>
            <person name="Matsumoto M."/>
            <person name="Wong P.S."/>
            <person name="Aburatani S."/>
            <person name="Fujibuchi W."/>
        </authorList>
    </citation>
    <scope>NUCLEOTIDE SEQUENCE [LARGE SCALE GENOMIC DNA]</scope>
    <source>
        <strain evidence="2 3">JPCC DA0580</strain>
    </source>
</reference>
<evidence type="ECO:0000313" key="3">
    <source>
        <dbReference type="Proteomes" id="UP000198406"/>
    </source>
</evidence>
<gene>
    <name evidence="2" type="ORF">FisN_2HuN22</name>
</gene>
<feature type="region of interest" description="Disordered" evidence="1">
    <location>
        <begin position="71"/>
        <end position="90"/>
    </location>
</feature>
<accession>A0A1Z5JIZ5</accession>
<protein>
    <submittedName>
        <fullName evidence="2">Uncharacterized protein</fullName>
    </submittedName>
</protein>
<dbReference type="AlphaFoldDB" id="A0A1Z5JIZ5"/>